<feature type="signal peptide" evidence="2">
    <location>
        <begin position="1"/>
        <end position="20"/>
    </location>
</feature>
<evidence type="ECO:0000313" key="5">
    <source>
        <dbReference type="Proteomes" id="UP000237351"/>
    </source>
</evidence>
<dbReference type="Proteomes" id="UP000237351">
    <property type="component" value="Chromosome"/>
</dbReference>
<dbReference type="CDD" id="cd00371">
    <property type="entry name" value="HMA"/>
    <property type="match status" value="1"/>
</dbReference>
<feature type="domain" description="HMA" evidence="3">
    <location>
        <begin position="24"/>
        <end position="90"/>
    </location>
</feature>
<accession>A0A1W6N4J3</accession>
<sequence length="94" mass="10311">MKNLLTIFFMGSFLAVSAFAVQLSTIELSVQNMTCNLCPITVRKALETVPGVKEVSVDLKTKVAKVTYDKEKAKLSDLAKATTEAGYPSKLLRR</sequence>
<dbReference type="OrthoDB" id="7205933at2"/>
<dbReference type="AlphaFoldDB" id="A0A1W6N4J3"/>
<dbReference type="KEGG" id="naf:GQ61_05230"/>
<feature type="chain" id="PRO_5012213268" description="HMA domain-containing protein" evidence="2">
    <location>
        <begin position="21"/>
        <end position="94"/>
    </location>
</feature>
<evidence type="ECO:0000256" key="1">
    <source>
        <dbReference type="ARBA" id="ARBA00022723"/>
    </source>
</evidence>
<protein>
    <recommendedName>
        <fullName evidence="3">HMA domain-containing protein</fullName>
    </recommendedName>
</protein>
<dbReference type="PANTHER" id="PTHR46594">
    <property type="entry name" value="P-TYPE CATION-TRANSPORTING ATPASE"/>
    <property type="match status" value="1"/>
</dbReference>
<dbReference type="SUPFAM" id="SSF55008">
    <property type="entry name" value="HMA, heavy metal-associated domain"/>
    <property type="match status" value="1"/>
</dbReference>
<dbReference type="FunFam" id="3.30.70.100:FF:000001">
    <property type="entry name" value="ATPase copper transporting beta"/>
    <property type="match status" value="1"/>
</dbReference>
<evidence type="ECO:0000259" key="3">
    <source>
        <dbReference type="PROSITE" id="PS50846"/>
    </source>
</evidence>
<dbReference type="STRING" id="1414854.GQ61_05230"/>
<dbReference type="RefSeq" id="WP_085784283.1">
    <property type="nucleotide sequence ID" value="NZ_CP008743.1"/>
</dbReference>
<dbReference type="InterPro" id="IPR006121">
    <property type="entry name" value="HMA_dom"/>
</dbReference>
<keyword evidence="2" id="KW-0732">Signal</keyword>
<dbReference type="Gene3D" id="3.30.70.100">
    <property type="match status" value="1"/>
</dbReference>
<dbReference type="PANTHER" id="PTHR46594:SF4">
    <property type="entry name" value="P-TYPE CATION-TRANSPORTING ATPASE"/>
    <property type="match status" value="1"/>
</dbReference>
<dbReference type="PRINTS" id="PR00946">
    <property type="entry name" value="HGSCAVENGER"/>
</dbReference>
<evidence type="ECO:0000313" key="4">
    <source>
        <dbReference type="EMBL" id="ARN84790.1"/>
    </source>
</evidence>
<name>A0A1W6N4J3_9PROT</name>
<dbReference type="EMBL" id="CP008743">
    <property type="protein sequence ID" value="ARN84790.1"/>
    <property type="molecule type" value="Genomic_DNA"/>
</dbReference>
<reference evidence="4 5" key="1">
    <citation type="submission" date="2014-06" db="EMBL/GenBank/DDBJ databases">
        <title>The genome of the endonuclear symbiont Nucleicultrix amoebiphila.</title>
        <authorList>
            <person name="Schulz F."/>
            <person name="Horn M."/>
        </authorList>
    </citation>
    <scope>NUCLEOTIDE SEQUENCE [LARGE SCALE GENOMIC DNA]</scope>
    <source>
        <strain evidence="4 5">FS5</strain>
    </source>
</reference>
<keyword evidence="5" id="KW-1185">Reference proteome</keyword>
<dbReference type="InterPro" id="IPR001802">
    <property type="entry name" value="MerP/CopZ"/>
</dbReference>
<dbReference type="Pfam" id="PF00403">
    <property type="entry name" value="HMA"/>
    <property type="match status" value="1"/>
</dbReference>
<keyword evidence="1" id="KW-0479">Metal-binding</keyword>
<proteinExistence type="predicted"/>
<dbReference type="GO" id="GO:0046872">
    <property type="term" value="F:metal ion binding"/>
    <property type="evidence" value="ECO:0007669"/>
    <property type="project" value="UniProtKB-KW"/>
</dbReference>
<gene>
    <name evidence="4" type="ORF">GQ61_05230</name>
</gene>
<dbReference type="InterPro" id="IPR036163">
    <property type="entry name" value="HMA_dom_sf"/>
</dbReference>
<dbReference type="PROSITE" id="PS50846">
    <property type="entry name" value="HMA_2"/>
    <property type="match status" value="1"/>
</dbReference>
<evidence type="ECO:0000256" key="2">
    <source>
        <dbReference type="SAM" id="SignalP"/>
    </source>
</evidence>
<organism evidence="4 5">
    <name type="scientific">Candidatus Nucleicultrix amoebiphila FS5</name>
    <dbReference type="NCBI Taxonomy" id="1414854"/>
    <lineage>
        <taxon>Bacteria</taxon>
        <taxon>Pseudomonadati</taxon>
        <taxon>Pseudomonadota</taxon>
        <taxon>Alphaproteobacteria</taxon>
        <taxon>Holosporales</taxon>
        <taxon>Candidatus Nucleicultricaceae</taxon>
        <taxon>Candidatus Nucleicultrix</taxon>
    </lineage>
</organism>